<sequence length="253" mass="26375">MSVTSGHARQGSVLRVARPSTVDLIAAELRAAIFSGALPVGSALGEVETATQLGVSRSPFREAAQRLVQEGLLASVPGRGLRVSVIAPEHVPDLNEARIAIESQAVRRIAAAAPALDGLEAALAELERVSEHDDALAIGDADLAFHQLLVDTAGNRRLSHYMATLAIETRIASLSAPEGYAVRRTVSPTYRALLDALAAGDAAAAVAAITQQLDDATKRLTGESTDVEMIERELAPPSLQPIDPDRLGGDSAG</sequence>
<name>A0AA94L0V1_9MICO</name>
<dbReference type="InterPro" id="IPR036390">
    <property type="entry name" value="WH_DNA-bd_sf"/>
</dbReference>
<dbReference type="PANTHER" id="PTHR43537">
    <property type="entry name" value="TRANSCRIPTIONAL REGULATOR, GNTR FAMILY"/>
    <property type="match status" value="1"/>
</dbReference>
<dbReference type="CDD" id="cd07377">
    <property type="entry name" value="WHTH_GntR"/>
    <property type="match status" value="1"/>
</dbReference>
<feature type="region of interest" description="Disordered" evidence="4">
    <location>
        <begin position="227"/>
        <end position="253"/>
    </location>
</feature>
<comment type="caution">
    <text evidence="6">The sequence shown here is derived from an EMBL/GenBank/DDBJ whole genome shotgun (WGS) entry which is preliminary data.</text>
</comment>
<evidence type="ECO:0000256" key="1">
    <source>
        <dbReference type="ARBA" id="ARBA00023015"/>
    </source>
</evidence>
<organism evidence="6 7">
    <name type="scientific">Agrococcus baldri</name>
    <dbReference type="NCBI Taxonomy" id="153730"/>
    <lineage>
        <taxon>Bacteria</taxon>
        <taxon>Bacillati</taxon>
        <taxon>Actinomycetota</taxon>
        <taxon>Actinomycetes</taxon>
        <taxon>Micrococcales</taxon>
        <taxon>Microbacteriaceae</taxon>
        <taxon>Agrococcus</taxon>
    </lineage>
</organism>
<keyword evidence="1" id="KW-0805">Transcription regulation</keyword>
<gene>
    <name evidence="6" type="ORF">SAMN04487783_2768</name>
</gene>
<evidence type="ECO:0000256" key="4">
    <source>
        <dbReference type="SAM" id="MobiDB-lite"/>
    </source>
</evidence>
<dbReference type="Gene3D" id="1.10.10.10">
    <property type="entry name" value="Winged helix-like DNA-binding domain superfamily/Winged helix DNA-binding domain"/>
    <property type="match status" value="1"/>
</dbReference>
<dbReference type="RefSeq" id="WP_092919680.1">
    <property type="nucleotide sequence ID" value="NZ_FOZN01000004.1"/>
</dbReference>
<dbReference type="InterPro" id="IPR011711">
    <property type="entry name" value="GntR_C"/>
</dbReference>
<keyword evidence="3" id="KW-0804">Transcription</keyword>
<feature type="compositionally biased region" description="Basic and acidic residues" evidence="4">
    <location>
        <begin position="243"/>
        <end position="253"/>
    </location>
</feature>
<dbReference type="SUPFAM" id="SSF48008">
    <property type="entry name" value="GntR ligand-binding domain-like"/>
    <property type="match status" value="1"/>
</dbReference>
<evidence type="ECO:0000313" key="6">
    <source>
        <dbReference type="EMBL" id="SFS18889.1"/>
    </source>
</evidence>
<dbReference type="PANTHER" id="PTHR43537:SF45">
    <property type="entry name" value="GNTR FAMILY REGULATORY PROTEIN"/>
    <property type="match status" value="1"/>
</dbReference>
<dbReference type="SMART" id="SM00895">
    <property type="entry name" value="FCD"/>
    <property type="match status" value="1"/>
</dbReference>
<dbReference type="SMART" id="SM00345">
    <property type="entry name" value="HTH_GNTR"/>
    <property type="match status" value="1"/>
</dbReference>
<keyword evidence="7" id="KW-1185">Reference proteome</keyword>
<accession>A0AA94L0V1</accession>
<dbReference type="Proteomes" id="UP000198506">
    <property type="component" value="Unassembled WGS sequence"/>
</dbReference>
<reference evidence="6 7" key="1">
    <citation type="submission" date="2016-10" db="EMBL/GenBank/DDBJ databases">
        <authorList>
            <person name="Varghese N."/>
            <person name="Submissions S."/>
        </authorList>
    </citation>
    <scope>NUCLEOTIDE SEQUENCE [LARGE SCALE GENOMIC DNA]</scope>
    <source>
        <strain evidence="6 7">IAM 15147</strain>
    </source>
</reference>
<keyword evidence="2 6" id="KW-0238">DNA-binding</keyword>
<dbReference type="EMBL" id="FOZN01000004">
    <property type="protein sequence ID" value="SFS18889.1"/>
    <property type="molecule type" value="Genomic_DNA"/>
</dbReference>
<dbReference type="InterPro" id="IPR000524">
    <property type="entry name" value="Tscrpt_reg_HTH_GntR"/>
</dbReference>
<dbReference type="AlphaFoldDB" id="A0AA94L0V1"/>
<dbReference type="Gene3D" id="1.20.120.530">
    <property type="entry name" value="GntR ligand-binding domain-like"/>
    <property type="match status" value="1"/>
</dbReference>
<dbReference type="Pfam" id="PF00392">
    <property type="entry name" value="GntR"/>
    <property type="match status" value="1"/>
</dbReference>
<evidence type="ECO:0000256" key="2">
    <source>
        <dbReference type="ARBA" id="ARBA00023125"/>
    </source>
</evidence>
<protein>
    <submittedName>
        <fullName evidence="6">DNA-binding transcriptional regulator, GntR family</fullName>
    </submittedName>
</protein>
<evidence type="ECO:0000256" key="3">
    <source>
        <dbReference type="ARBA" id="ARBA00023163"/>
    </source>
</evidence>
<dbReference type="Pfam" id="PF07729">
    <property type="entry name" value="FCD"/>
    <property type="match status" value="1"/>
</dbReference>
<dbReference type="PROSITE" id="PS50949">
    <property type="entry name" value="HTH_GNTR"/>
    <property type="match status" value="1"/>
</dbReference>
<feature type="domain" description="HTH gntR-type" evidence="5">
    <location>
        <begin position="19"/>
        <end position="86"/>
    </location>
</feature>
<dbReference type="InterPro" id="IPR008920">
    <property type="entry name" value="TF_FadR/GntR_C"/>
</dbReference>
<dbReference type="GO" id="GO:0003677">
    <property type="term" value="F:DNA binding"/>
    <property type="evidence" value="ECO:0007669"/>
    <property type="project" value="UniProtKB-KW"/>
</dbReference>
<dbReference type="SUPFAM" id="SSF46785">
    <property type="entry name" value="Winged helix' DNA-binding domain"/>
    <property type="match status" value="1"/>
</dbReference>
<evidence type="ECO:0000259" key="5">
    <source>
        <dbReference type="PROSITE" id="PS50949"/>
    </source>
</evidence>
<dbReference type="InterPro" id="IPR036388">
    <property type="entry name" value="WH-like_DNA-bd_sf"/>
</dbReference>
<evidence type="ECO:0000313" key="7">
    <source>
        <dbReference type="Proteomes" id="UP000198506"/>
    </source>
</evidence>
<dbReference type="GO" id="GO:0003700">
    <property type="term" value="F:DNA-binding transcription factor activity"/>
    <property type="evidence" value="ECO:0007669"/>
    <property type="project" value="InterPro"/>
</dbReference>
<proteinExistence type="predicted"/>